<protein>
    <submittedName>
        <fullName evidence="2">YjbQ family protein</fullName>
    </submittedName>
</protein>
<evidence type="ECO:0000313" key="2">
    <source>
        <dbReference type="EMBL" id="WOF16486.1"/>
    </source>
</evidence>
<dbReference type="KEGG" id="mefw:F1737_07110"/>
<dbReference type="Gene3D" id="2.60.120.460">
    <property type="entry name" value="YjbQ-like"/>
    <property type="match status" value="1"/>
</dbReference>
<dbReference type="RefSeq" id="WP_317135904.1">
    <property type="nucleotide sequence ID" value="NZ_CP043875.1"/>
</dbReference>
<dbReference type="PANTHER" id="PTHR30615">
    <property type="entry name" value="UNCHARACTERIZED PROTEIN YJBQ-RELATED"/>
    <property type="match status" value="1"/>
</dbReference>
<dbReference type="InterPro" id="IPR035917">
    <property type="entry name" value="YjbQ-like_sf"/>
</dbReference>
<dbReference type="PANTHER" id="PTHR30615:SF8">
    <property type="entry name" value="UPF0047 PROTEIN C4A8.02C"/>
    <property type="match status" value="1"/>
</dbReference>
<evidence type="ECO:0000256" key="1">
    <source>
        <dbReference type="ARBA" id="ARBA00005534"/>
    </source>
</evidence>
<dbReference type="SUPFAM" id="SSF111038">
    <property type="entry name" value="YjbQ-like"/>
    <property type="match status" value="1"/>
</dbReference>
<gene>
    <name evidence="2" type="ORF">F1737_07110</name>
</gene>
<dbReference type="NCBIfam" id="TIGR00149">
    <property type="entry name" value="TIGR00149_YjbQ"/>
    <property type="match status" value="1"/>
</dbReference>
<keyword evidence="3" id="KW-1185">Reference proteome</keyword>
<reference evidence="2 3" key="1">
    <citation type="submission" date="2019-09" db="EMBL/GenBank/DDBJ databases">
        <title>The complete genome of Methanoplanus sp. FWC-SCC4.</title>
        <authorList>
            <person name="Chen S.-C."/>
            <person name="Zhou Y.-Z."/>
            <person name="Lai M.-C."/>
        </authorList>
    </citation>
    <scope>NUCLEOTIDE SEQUENCE [LARGE SCALE GENOMIC DNA]</scope>
    <source>
        <strain evidence="2 3">FWC-SCC4</strain>
    </source>
</reference>
<comment type="similarity">
    <text evidence="1">Belongs to the UPF0047 family.</text>
</comment>
<dbReference type="Proteomes" id="UP001301797">
    <property type="component" value="Chromosome"/>
</dbReference>
<dbReference type="Pfam" id="PF01894">
    <property type="entry name" value="YjbQ"/>
    <property type="match status" value="1"/>
</dbReference>
<dbReference type="InterPro" id="IPR001602">
    <property type="entry name" value="UPF0047_YjbQ-like"/>
</dbReference>
<dbReference type="AlphaFoldDB" id="A0AA97I4L5"/>
<evidence type="ECO:0000313" key="3">
    <source>
        <dbReference type="Proteomes" id="UP001301797"/>
    </source>
</evidence>
<name>A0AA97I4L5_9EURY</name>
<proteinExistence type="inferred from homology"/>
<accession>A0AA97I4L5</accession>
<organism evidence="2 3">
    <name type="scientific">Methanochimaera problematica</name>
    <dbReference type="NCBI Taxonomy" id="2609417"/>
    <lineage>
        <taxon>Archaea</taxon>
        <taxon>Methanobacteriati</taxon>
        <taxon>Methanobacteriota</taxon>
        <taxon>Stenosarchaea group</taxon>
        <taxon>Methanomicrobia</taxon>
        <taxon>Methanomicrobiales</taxon>
        <taxon>Methanomicrobiaceae</taxon>
        <taxon>Methanochimaera</taxon>
    </lineage>
</organism>
<sequence length="141" mass="15377">MGCFESEIITVETNGEGDIIDLTSEVDDIVSKSCVETGLLSLFVGGSTVALTTIEYEKGVLSDLRRAMSVLAPDNIPYDHDAAWGDGNGRSHVKAALIGPSLSIPIRDERLLLGKWQQIVLLELDVRSKRTRKVYCTIIGK</sequence>
<dbReference type="EMBL" id="CP043875">
    <property type="protein sequence ID" value="WOF16486.1"/>
    <property type="molecule type" value="Genomic_DNA"/>
</dbReference>
<dbReference type="GeneID" id="85229927"/>
<dbReference type="PIRSF" id="PIRSF004681">
    <property type="entry name" value="UCP004681"/>
    <property type="match status" value="1"/>
</dbReference>